<keyword evidence="2" id="KW-1185">Reference proteome</keyword>
<evidence type="ECO:0000313" key="2">
    <source>
        <dbReference type="Proteomes" id="UP000050741"/>
    </source>
</evidence>
<keyword evidence="1" id="KW-0812">Transmembrane</keyword>
<dbReference type="AlphaFoldDB" id="A0A183BKV3"/>
<name>A0A183BKV3_GLOPA</name>
<dbReference type="WBParaSite" id="GPLIN_000123400">
    <property type="protein sequence ID" value="GPLIN_000123400"/>
    <property type="gene ID" value="GPLIN_000123400"/>
</dbReference>
<accession>A0A183BKV3</accession>
<organism evidence="2 3">
    <name type="scientific">Globodera pallida</name>
    <name type="common">Potato cyst nematode worm</name>
    <name type="synonym">Heterodera pallida</name>
    <dbReference type="NCBI Taxonomy" id="36090"/>
    <lineage>
        <taxon>Eukaryota</taxon>
        <taxon>Metazoa</taxon>
        <taxon>Ecdysozoa</taxon>
        <taxon>Nematoda</taxon>
        <taxon>Chromadorea</taxon>
        <taxon>Rhabditida</taxon>
        <taxon>Tylenchina</taxon>
        <taxon>Tylenchomorpha</taxon>
        <taxon>Tylenchoidea</taxon>
        <taxon>Heteroderidae</taxon>
        <taxon>Heteroderinae</taxon>
        <taxon>Globodera</taxon>
    </lineage>
</organism>
<sequence length="140" mass="17200">MPTLLHGPLQLAAVDAPELHHHKPRYKYQHYNPGYQYQHHNPGYQYQHHNPRYQYQHYNPRYQYKQASEHHNWNQRYQLHHHHYHHHQQQRIVEEQCQRNHNGTEKSAGFSVKVTPLYVLALLLVISQAFLWFIEKMPWI</sequence>
<reference evidence="2" key="2">
    <citation type="submission" date="2014-05" db="EMBL/GenBank/DDBJ databases">
        <title>The genome and life-stage specific transcriptomes of Globodera pallida elucidate key aspects of plant parasitism by a cyst nematode.</title>
        <authorList>
            <person name="Cotton J.A."/>
            <person name="Lilley C.J."/>
            <person name="Jones L.M."/>
            <person name="Kikuchi T."/>
            <person name="Reid A.J."/>
            <person name="Thorpe P."/>
            <person name="Tsai I.J."/>
            <person name="Beasley H."/>
            <person name="Blok V."/>
            <person name="Cock P.J.A."/>
            <person name="Van den Akker S.E."/>
            <person name="Holroyd N."/>
            <person name="Hunt M."/>
            <person name="Mantelin S."/>
            <person name="Naghra H."/>
            <person name="Pain A."/>
            <person name="Palomares-Rius J.E."/>
            <person name="Zarowiecki M."/>
            <person name="Berriman M."/>
            <person name="Jones J.T."/>
            <person name="Urwin P.E."/>
        </authorList>
    </citation>
    <scope>NUCLEOTIDE SEQUENCE [LARGE SCALE GENOMIC DNA]</scope>
    <source>
        <strain evidence="2">Lindley</strain>
    </source>
</reference>
<proteinExistence type="predicted"/>
<dbReference type="Proteomes" id="UP000050741">
    <property type="component" value="Unassembled WGS sequence"/>
</dbReference>
<evidence type="ECO:0000256" key="1">
    <source>
        <dbReference type="SAM" id="Phobius"/>
    </source>
</evidence>
<keyword evidence="1" id="KW-1133">Transmembrane helix</keyword>
<reference evidence="2" key="1">
    <citation type="submission" date="2013-12" db="EMBL/GenBank/DDBJ databases">
        <authorList>
            <person name="Aslett M."/>
        </authorList>
    </citation>
    <scope>NUCLEOTIDE SEQUENCE [LARGE SCALE GENOMIC DNA]</scope>
    <source>
        <strain evidence="2">Lindley</strain>
    </source>
</reference>
<feature type="transmembrane region" description="Helical" evidence="1">
    <location>
        <begin position="117"/>
        <end position="134"/>
    </location>
</feature>
<evidence type="ECO:0000313" key="3">
    <source>
        <dbReference type="WBParaSite" id="GPLIN_000123400"/>
    </source>
</evidence>
<reference evidence="3" key="3">
    <citation type="submission" date="2016-06" db="UniProtKB">
        <authorList>
            <consortium name="WormBaseParasite"/>
        </authorList>
    </citation>
    <scope>IDENTIFICATION</scope>
</reference>
<keyword evidence="1" id="KW-0472">Membrane</keyword>
<protein>
    <submittedName>
        <fullName evidence="3">CX domain-containing protein</fullName>
    </submittedName>
</protein>